<accession>A0A6A6RDI6</accession>
<name>A0A6A6RDI6_9PEZI</name>
<evidence type="ECO:0000256" key="1">
    <source>
        <dbReference type="SAM" id="MobiDB-lite"/>
    </source>
</evidence>
<keyword evidence="2" id="KW-0812">Transmembrane</keyword>
<dbReference type="EMBL" id="MU004181">
    <property type="protein sequence ID" value="KAF2502749.1"/>
    <property type="molecule type" value="Genomic_DNA"/>
</dbReference>
<evidence type="ECO:0000256" key="2">
    <source>
        <dbReference type="SAM" id="Phobius"/>
    </source>
</evidence>
<evidence type="ECO:0000313" key="3">
    <source>
        <dbReference type="EMBL" id="KAF2502749.1"/>
    </source>
</evidence>
<keyword evidence="4" id="KW-1185">Reference proteome</keyword>
<reference evidence="3" key="1">
    <citation type="journal article" date="2020" name="Stud. Mycol.">
        <title>101 Dothideomycetes genomes: a test case for predicting lifestyles and emergence of pathogens.</title>
        <authorList>
            <person name="Haridas S."/>
            <person name="Albert R."/>
            <person name="Binder M."/>
            <person name="Bloem J."/>
            <person name="Labutti K."/>
            <person name="Salamov A."/>
            <person name="Andreopoulos B."/>
            <person name="Baker S."/>
            <person name="Barry K."/>
            <person name="Bills G."/>
            <person name="Bluhm B."/>
            <person name="Cannon C."/>
            <person name="Castanera R."/>
            <person name="Culley D."/>
            <person name="Daum C."/>
            <person name="Ezra D."/>
            <person name="Gonzalez J."/>
            <person name="Henrissat B."/>
            <person name="Kuo A."/>
            <person name="Liang C."/>
            <person name="Lipzen A."/>
            <person name="Lutzoni F."/>
            <person name="Magnuson J."/>
            <person name="Mondo S."/>
            <person name="Nolan M."/>
            <person name="Ohm R."/>
            <person name="Pangilinan J."/>
            <person name="Park H.-J."/>
            <person name="Ramirez L."/>
            <person name="Alfaro M."/>
            <person name="Sun H."/>
            <person name="Tritt A."/>
            <person name="Yoshinaga Y."/>
            <person name="Zwiers L.-H."/>
            <person name="Turgeon B."/>
            <person name="Goodwin S."/>
            <person name="Spatafora J."/>
            <person name="Crous P."/>
            <person name="Grigoriev I."/>
        </authorList>
    </citation>
    <scope>NUCLEOTIDE SEQUENCE</scope>
    <source>
        <strain evidence="3">CBS 269.34</strain>
    </source>
</reference>
<keyword evidence="2" id="KW-1133">Transmembrane helix</keyword>
<feature type="region of interest" description="Disordered" evidence="1">
    <location>
        <begin position="1"/>
        <end position="48"/>
    </location>
</feature>
<dbReference type="PANTHER" id="PTHR35041">
    <property type="entry name" value="MEDIATOR OF RNA POLYMERASE II TRANSCRIPTION SUBUNIT 1"/>
    <property type="match status" value="1"/>
</dbReference>
<feature type="transmembrane region" description="Helical" evidence="2">
    <location>
        <begin position="165"/>
        <end position="190"/>
    </location>
</feature>
<dbReference type="Proteomes" id="UP000799750">
    <property type="component" value="Unassembled WGS sequence"/>
</dbReference>
<feature type="transmembrane region" description="Helical" evidence="2">
    <location>
        <begin position="104"/>
        <end position="128"/>
    </location>
</feature>
<feature type="transmembrane region" description="Helical" evidence="2">
    <location>
        <begin position="547"/>
        <end position="564"/>
    </location>
</feature>
<protein>
    <submittedName>
        <fullName evidence="3">Uncharacterized protein</fullName>
    </submittedName>
</protein>
<organism evidence="3 4">
    <name type="scientific">Lophium mytilinum</name>
    <dbReference type="NCBI Taxonomy" id="390894"/>
    <lineage>
        <taxon>Eukaryota</taxon>
        <taxon>Fungi</taxon>
        <taxon>Dikarya</taxon>
        <taxon>Ascomycota</taxon>
        <taxon>Pezizomycotina</taxon>
        <taxon>Dothideomycetes</taxon>
        <taxon>Pleosporomycetidae</taxon>
        <taxon>Mytilinidiales</taxon>
        <taxon>Mytilinidiaceae</taxon>
        <taxon>Lophium</taxon>
    </lineage>
</organism>
<evidence type="ECO:0000313" key="4">
    <source>
        <dbReference type="Proteomes" id="UP000799750"/>
    </source>
</evidence>
<dbReference type="AlphaFoldDB" id="A0A6A6RDI6"/>
<keyword evidence="2" id="KW-0472">Membrane</keyword>
<proteinExistence type="predicted"/>
<dbReference type="PANTHER" id="PTHR35041:SF6">
    <property type="entry name" value="FORMYLMETHIONINE DEFORMYLASE-LIKE PROTEIN-RELATED"/>
    <property type="match status" value="1"/>
</dbReference>
<dbReference type="OrthoDB" id="5322539at2759"/>
<sequence length="659" mass="71550">MSHQLITPSDPDDSSEGHRAESSKSLLSDPGKKETTVSAGKPSPKHSKLSSTWRVHWKTLTSMVALFLLAWIIAVIHLTVFVFLDRKRTDGPHSIPQSYVAALSHLLGLLFRATLCSSLTVAFTQCLWHLMRIKTVKISSIDMLFQITKNPFLLVQPEVVKTAPILFILALFTLLLPLAITFPPGALIVVPSSVRSNYNATVPTYNGSFMGNGSVADSGLKALANRRTIAGSVYYYGAIASIRRTGRLVLELDDIIPSSSPCGPDCMYVTQFEGPYLRCADVSFNQTIETGSLSLCDHTAFSASIQDPVAYDDPGDMFNISASRSIKQTRPGDLLKSPFVVQEMESLSCVPSRASYVVNVTYKGGLRTITRSQNYTGSVRDMLVHVDEYNPDIPECDKINSTQNWDAYVECEQYTPAIWSKPLLSVMTAYNHFALIDALISPLGGNYTMLPSGIFVDGADSPSVTKTPIGPTNGTIAADTFLNTQRDNFGRSARDGPSFAVSQDILNDALFNVTMSAALQLGFWNTTVPVETTHTQQVYSFVSPRTLIVPYLTCLLLSIPFLYLGMNSVRLNGVTAMQGGFLQILMTTTGSKILEQAAAAGCLGGEENVPEDLKAMEIRFGELICSETDTEGDGGAVKRAGFGTDDEVVPLTRGVAYGV</sequence>
<gene>
    <name evidence="3" type="ORF">BU16DRAFT_498544</name>
</gene>
<feature type="transmembrane region" description="Helical" evidence="2">
    <location>
        <begin position="64"/>
        <end position="84"/>
    </location>
</feature>